<dbReference type="EMBL" id="SPQC01000041">
    <property type="protein sequence ID" value="TFU21021.1"/>
    <property type="molecule type" value="Genomic_DNA"/>
</dbReference>
<accession>A0A4Y9F1A5</accession>
<evidence type="ECO:0000313" key="1">
    <source>
        <dbReference type="EMBL" id="TFU21021.1"/>
    </source>
</evidence>
<protein>
    <submittedName>
        <fullName evidence="1">Uncharacterized protein</fullName>
    </submittedName>
</protein>
<dbReference type="RefSeq" id="WP_135013540.1">
    <property type="nucleotide sequence ID" value="NZ_JADGLK010000041.1"/>
</dbReference>
<proteinExistence type="predicted"/>
<evidence type="ECO:0000313" key="2">
    <source>
        <dbReference type="Proteomes" id="UP000297951"/>
    </source>
</evidence>
<name>A0A4Y9F1A5_9MICC</name>
<organism evidence="1 2">
    <name type="scientific">Rothia nasimurium</name>
    <dbReference type="NCBI Taxonomy" id="85336"/>
    <lineage>
        <taxon>Bacteria</taxon>
        <taxon>Bacillati</taxon>
        <taxon>Actinomycetota</taxon>
        <taxon>Actinomycetes</taxon>
        <taxon>Micrococcales</taxon>
        <taxon>Micrococcaceae</taxon>
        <taxon>Rothia</taxon>
    </lineage>
</organism>
<sequence length="263" mass="28328">MALATTTLPAYAASTRTFTGFNILGGGLASNRTCTDQALADAEAPYVLKSVVSSRLTNAGSRMIYMSLSDSSQAVDSLRFYFWLPKSSPVDIKPIGASIIGEDGTNIAVNGNSLINLENYPTTVVDEMKSYTEYWSLPVEVSNATVNAVNSTIINRAIRVYQNSSTLPAGTVANRSEYGTDFSDETKWQAYMTEYTGPYTYDATANRIYPVYSMAFNVFWLNAYCGSSEELSTASADWALAGTFHITSGSAERLGAVALPLGS</sequence>
<comment type="caution">
    <text evidence="1">The sequence shown here is derived from an EMBL/GenBank/DDBJ whole genome shotgun (WGS) entry which is preliminary data.</text>
</comment>
<reference evidence="1 2" key="1">
    <citation type="submission" date="2019-03" db="EMBL/GenBank/DDBJ databases">
        <title>Diversity of the mouse oral microbiome.</title>
        <authorList>
            <person name="Joseph S."/>
            <person name="Aduse-Opoku J."/>
            <person name="Curtis M."/>
            <person name="Wade W."/>
            <person name="Hashim A."/>
        </authorList>
    </citation>
    <scope>NUCLEOTIDE SEQUENCE [LARGE SCALE GENOMIC DNA]</scope>
    <source>
        <strain evidence="2">irhom_31</strain>
    </source>
</reference>
<dbReference type="Proteomes" id="UP000297951">
    <property type="component" value="Unassembled WGS sequence"/>
</dbReference>
<dbReference type="AlphaFoldDB" id="A0A4Y9F1A5"/>
<gene>
    <name evidence="1" type="ORF">E4U03_10175</name>
</gene>